<keyword evidence="2" id="KW-0812">Transmembrane</keyword>
<keyword evidence="4" id="KW-1185">Reference proteome</keyword>
<protein>
    <submittedName>
        <fullName evidence="3">Uncharacterized protein</fullName>
    </submittedName>
</protein>
<name>A0A9P6T8T4_9BASI</name>
<evidence type="ECO:0000313" key="4">
    <source>
        <dbReference type="Proteomes" id="UP000886653"/>
    </source>
</evidence>
<proteinExistence type="predicted"/>
<evidence type="ECO:0000256" key="1">
    <source>
        <dbReference type="SAM" id="MobiDB-lite"/>
    </source>
</evidence>
<feature type="transmembrane region" description="Helical" evidence="2">
    <location>
        <begin position="76"/>
        <end position="100"/>
    </location>
</feature>
<feature type="transmembrane region" description="Helical" evidence="2">
    <location>
        <begin position="43"/>
        <end position="64"/>
    </location>
</feature>
<feature type="transmembrane region" description="Helical" evidence="2">
    <location>
        <begin position="120"/>
        <end position="144"/>
    </location>
</feature>
<keyword evidence="2" id="KW-0472">Membrane</keyword>
<evidence type="ECO:0000313" key="3">
    <source>
        <dbReference type="EMBL" id="KAG0143452.1"/>
    </source>
</evidence>
<organism evidence="3 4">
    <name type="scientific">Cronartium quercuum f. sp. fusiforme G11</name>
    <dbReference type="NCBI Taxonomy" id="708437"/>
    <lineage>
        <taxon>Eukaryota</taxon>
        <taxon>Fungi</taxon>
        <taxon>Dikarya</taxon>
        <taxon>Basidiomycota</taxon>
        <taxon>Pucciniomycotina</taxon>
        <taxon>Pucciniomycetes</taxon>
        <taxon>Pucciniales</taxon>
        <taxon>Coleosporiaceae</taxon>
        <taxon>Cronartium</taxon>
    </lineage>
</organism>
<dbReference type="EMBL" id="MU167319">
    <property type="protein sequence ID" value="KAG0143452.1"/>
    <property type="molecule type" value="Genomic_DNA"/>
</dbReference>
<dbReference type="OrthoDB" id="10402727at2759"/>
<comment type="caution">
    <text evidence="3">The sequence shown here is derived from an EMBL/GenBank/DDBJ whole genome shotgun (WGS) entry which is preliminary data.</text>
</comment>
<feature type="region of interest" description="Disordered" evidence="1">
    <location>
        <begin position="1"/>
        <end position="33"/>
    </location>
</feature>
<sequence>MSRPSNSLRPSLAIVKGASSPDPPEEKSSVEREPNALKPVRSFFYVTSLALGITTLALMFKALFDVRKRLQALKSIALTLDAGLMCGCSVALACSVIFALMNQVFVGFRTFFNQSGKTSALIIAVNVTLLFAAAIPTTVTFAYASSSSAAAPALLSVGLKAKYSENRLVRDFIKTSWIFILALIICATLDWWSDHRILLFHARQTMAESSSTKNATIESNTSAQTSDGQLEQKIVTKGHDKQVSVSFINPKPNSGDPQDTSSIIEIKCD</sequence>
<keyword evidence="2" id="KW-1133">Transmembrane helix</keyword>
<dbReference type="Proteomes" id="UP000886653">
    <property type="component" value="Unassembled WGS sequence"/>
</dbReference>
<evidence type="ECO:0000256" key="2">
    <source>
        <dbReference type="SAM" id="Phobius"/>
    </source>
</evidence>
<gene>
    <name evidence="3" type="ORF">CROQUDRAFT_184607</name>
</gene>
<feature type="compositionally biased region" description="Basic and acidic residues" evidence="1">
    <location>
        <begin position="24"/>
        <end position="33"/>
    </location>
</feature>
<accession>A0A9P6T8T4</accession>
<dbReference type="AlphaFoldDB" id="A0A9P6T8T4"/>
<feature type="transmembrane region" description="Helical" evidence="2">
    <location>
        <begin position="172"/>
        <end position="192"/>
    </location>
</feature>
<reference evidence="3" key="1">
    <citation type="submission" date="2013-11" db="EMBL/GenBank/DDBJ databases">
        <title>Genome sequence of the fusiform rust pathogen reveals effectors for host alternation and coevolution with pine.</title>
        <authorList>
            <consortium name="DOE Joint Genome Institute"/>
            <person name="Smith K."/>
            <person name="Pendleton A."/>
            <person name="Kubisiak T."/>
            <person name="Anderson C."/>
            <person name="Salamov A."/>
            <person name="Aerts A."/>
            <person name="Riley R."/>
            <person name="Clum A."/>
            <person name="Lindquist E."/>
            <person name="Ence D."/>
            <person name="Campbell M."/>
            <person name="Kronenberg Z."/>
            <person name="Feau N."/>
            <person name="Dhillon B."/>
            <person name="Hamelin R."/>
            <person name="Burleigh J."/>
            <person name="Smith J."/>
            <person name="Yandell M."/>
            <person name="Nelson C."/>
            <person name="Grigoriev I."/>
            <person name="Davis J."/>
        </authorList>
    </citation>
    <scope>NUCLEOTIDE SEQUENCE</scope>
    <source>
        <strain evidence="3">G11</strain>
    </source>
</reference>